<feature type="non-terminal residue" evidence="2">
    <location>
        <position position="51"/>
    </location>
</feature>
<dbReference type="Pfam" id="PF01379">
    <property type="entry name" value="Porphobil_deam"/>
    <property type="match status" value="1"/>
</dbReference>
<protein>
    <recommendedName>
        <fullName evidence="1">Porphobilinogen deaminase N-terminal domain-containing protein</fullName>
    </recommendedName>
</protein>
<dbReference type="EMBL" id="UINC01125980">
    <property type="protein sequence ID" value="SVD04172.1"/>
    <property type="molecule type" value="Genomic_DNA"/>
</dbReference>
<evidence type="ECO:0000259" key="1">
    <source>
        <dbReference type="Pfam" id="PF01379"/>
    </source>
</evidence>
<dbReference type="AlphaFoldDB" id="A0A382S3L2"/>
<proteinExistence type="predicted"/>
<reference evidence="2" key="1">
    <citation type="submission" date="2018-05" db="EMBL/GenBank/DDBJ databases">
        <authorList>
            <person name="Lanie J.A."/>
            <person name="Ng W.-L."/>
            <person name="Kazmierczak K.M."/>
            <person name="Andrzejewski T.M."/>
            <person name="Davidsen T.M."/>
            <person name="Wayne K.J."/>
            <person name="Tettelin H."/>
            <person name="Glass J.I."/>
            <person name="Rusch D."/>
            <person name="Podicherti R."/>
            <person name="Tsui H.-C.T."/>
            <person name="Winkler M.E."/>
        </authorList>
    </citation>
    <scope>NUCLEOTIDE SEQUENCE</scope>
</reference>
<dbReference type="Gene3D" id="3.40.190.10">
    <property type="entry name" value="Periplasmic binding protein-like II"/>
    <property type="match status" value="1"/>
</dbReference>
<name>A0A382S3L2_9ZZZZ</name>
<dbReference type="InterPro" id="IPR022417">
    <property type="entry name" value="Porphobilin_deaminase_N"/>
</dbReference>
<evidence type="ECO:0000313" key="2">
    <source>
        <dbReference type="EMBL" id="SVD04172.1"/>
    </source>
</evidence>
<dbReference type="GO" id="GO:0033014">
    <property type="term" value="P:tetrapyrrole biosynthetic process"/>
    <property type="evidence" value="ECO:0007669"/>
    <property type="project" value="InterPro"/>
</dbReference>
<sequence>MTDKKKFIIGSRGSKLSLAYSNHVKNLLIKSNSQFDDNSIEIKIIKTSGDI</sequence>
<accession>A0A382S3L2</accession>
<gene>
    <name evidence="2" type="ORF">METZ01_LOCUS357026</name>
</gene>
<feature type="domain" description="Porphobilinogen deaminase N-terminal" evidence="1">
    <location>
        <begin position="8"/>
        <end position="50"/>
    </location>
</feature>
<dbReference type="SUPFAM" id="SSF53850">
    <property type="entry name" value="Periplasmic binding protein-like II"/>
    <property type="match status" value="1"/>
</dbReference>
<organism evidence="2">
    <name type="scientific">marine metagenome</name>
    <dbReference type="NCBI Taxonomy" id="408172"/>
    <lineage>
        <taxon>unclassified sequences</taxon>
        <taxon>metagenomes</taxon>
        <taxon>ecological metagenomes</taxon>
    </lineage>
</organism>
<dbReference type="GO" id="GO:0004418">
    <property type="term" value="F:hydroxymethylbilane synthase activity"/>
    <property type="evidence" value="ECO:0007669"/>
    <property type="project" value="InterPro"/>
</dbReference>